<accession>A0A087D969</accession>
<dbReference type="Proteomes" id="UP000029004">
    <property type="component" value="Unassembled WGS sequence"/>
</dbReference>
<dbReference type="RefSeq" id="WP_051923088.1">
    <property type="nucleotide sequence ID" value="NZ_JGZP01000031.1"/>
</dbReference>
<protein>
    <submittedName>
        <fullName evidence="4">Transcriptional regulator</fullName>
    </submittedName>
</protein>
<dbReference type="SUPFAM" id="SSF46894">
    <property type="entry name" value="C-terminal effector domain of the bipartite response regulators"/>
    <property type="match status" value="1"/>
</dbReference>
<dbReference type="InterPro" id="IPR016032">
    <property type="entry name" value="Sig_transdc_resp-reg_C-effctor"/>
</dbReference>
<dbReference type="GO" id="GO:0000160">
    <property type="term" value="P:phosphorelay signal transduction system"/>
    <property type="evidence" value="ECO:0007669"/>
    <property type="project" value="InterPro"/>
</dbReference>
<keyword evidence="5" id="KW-1185">Reference proteome</keyword>
<dbReference type="Gene3D" id="1.10.10.10">
    <property type="entry name" value="Winged helix-like DNA-binding domain superfamily/Winged helix DNA-binding domain"/>
    <property type="match status" value="1"/>
</dbReference>
<keyword evidence="1 2" id="KW-0238">DNA-binding</keyword>
<evidence type="ECO:0000313" key="4">
    <source>
        <dbReference type="EMBL" id="KFI92069.1"/>
    </source>
</evidence>
<feature type="domain" description="OmpR/PhoB-type" evidence="3">
    <location>
        <begin position="122"/>
        <end position="216"/>
    </location>
</feature>
<evidence type="ECO:0000313" key="5">
    <source>
        <dbReference type="Proteomes" id="UP000029004"/>
    </source>
</evidence>
<gene>
    <name evidence="4" type="ORF">BSTEL_2013</name>
</gene>
<sequence length="216" mass="23487">MRLLVAVEGVALSRAIADTLERAGHVVTTVKPALAGTFGSAVTDALRDDENAPFDAVIVDTPQALATASSVTPHVRSLLLATTSSPAPEHSPDATLRMPFSDTELLAYVEMLSRESNGLGARSMIIRGDLTLDLANRKAYFASTHRPMPLSRLEYDVLEALVKANGRFVDLNELQRGIGGSFTGEELIRNALYTLDRKLRRAGLNLNRHDDSFRVM</sequence>
<dbReference type="AlphaFoldDB" id="A0A087D969"/>
<dbReference type="GO" id="GO:0003677">
    <property type="term" value="F:DNA binding"/>
    <property type="evidence" value="ECO:0007669"/>
    <property type="project" value="UniProtKB-UniRule"/>
</dbReference>
<dbReference type="InterPro" id="IPR001867">
    <property type="entry name" value="OmpR/PhoB-type_DNA-bd"/>
</dbReference>
<dbReference type="PROSITE" id="PS51755">
    <property type="entry name" value="OMPR_PHOB"/>
    <property type="match status" value="1"/>
</dbReference>
<feature type="DNA-binding region" description="OmpR/PhoB-type" evidence="2">
    <location>
        <begin position="122"/>
        <end position="216"/>
    </location>
</feature>
<dbReference type="GO" id="GO:0006355">
    <property type="term" value="P:regulation of DNA-templated transcription"/>
    <property type="evidence" value="ECO:0007669"/>
    <property type="project" value="InterPro"/>
</dbReference>
<comment type="caution">
    <text evidence="4">The sequence shown here is derived from an EMBL/GenBank/DDBJ whole genome shotgun (WGS) entry which is preliminary data.</text>
</comment>
<evidence type="ECO:0000256" key="2">
    <source>
        <dbReference type="PROSITE-ProRule" id="PRU01091"/>
    </source>
</evidence>
<dbReference type="EMBL" id="JGZP01000031">
    <property type="protein sequence ID" value="KFI92069.1"/>
    <property type="molecule type" value="Genomic_DNA"/>
</dbReference>
<dbReference type="eggNOG" id="COG0745">
    <property type="taxonomic scope" value="Bacteria"/>
</dbReference>
<dbReference type="STRING" id="762211.BSTEL_2013"/>
<reference evidence="4 5" key="1">
    <citation type="submission" date="2014-03" db="EMBL/GenBank/DDBJ databases">
        <title>Genomics of Bifidobacteria.</title>
        <authorList>
            <person name="Ventura M."/>
            <person name="Milani C."/>
            <person name="Lugli G.A."/>
        </authorList>
    </citation>
    <scope>NUCLEOTIDE SEQUENCE [LARGE SCALE GENOMIC DNA]</scope>
    <source>
        <strain evidence="4 5">DSM 23968</strain>
    </source>
</reference>
<proteinExistence type="predicted"/>
<dbReference type="OrthoDB" id="3232427at2"/>
<dbReference type="InterPro" id="IPR036388">
    <property type="entry name" value="WH-like_DNA-bd_sf"/>
</dbReference>
<name>A0A087D969_9BIFI</name>
<evidence type="ECO:0000256" key="1">
    <source>
        <dbReference type="ARBA" id="ARBA00023125"/>
    </source>
</evidence>
<evidence type="ECO:0000259" key="3">
    <source>
        <dbReference type="PROSITE" id="PS51755"/>
    </source>
</evidence>
<organism evidence="4 5">
    <name type="scientific">Bifidobacterium stellenboschense</name>
    <dbReference type="NCBI Taxonomy" id="762211"/>
    <lineage>
        <taxon>Bacteria</taxon>
        <taxon>Bacillati</taxon>
        <taxon>Actinomycetota</taxon>
        <taxon>Actinomycetes</taxon>
        <taxon>Bifidobacteriales</taxon>
        <taxon>Bifidobacteriaceae</taxon>
        <taxon>Bifidobacterium</taxon>
    </lineage>
</organism>